<organism evidence="1 2">
    <name type="scientific">Paramuricea clavata</name>
    <name type="common">Red gorgonian</name>
    <name type="synonym">Violescent sea-whip</name>
    <dbReference type="NCBI Taxonomy" id="317549"/>
    <lineage>
        <taxon>Eukaryota</taxon>
        <taxon>Metazoa</taxon>
        <taxon>Cnidaria</taxon>
        <taxon>Anthozoa</taxon>
        <taxon>Octocorallia</taxon>
        <taxon>Malacalcyonacea</taxon>
        <taxon>Plexauridae</taxon>
        <taxon>Paramuricea</taxon>
    </lineage>
</organism>
<dbReference type="Proteomes" id="UP001152795">
    <property type="component" value="Unassembled WGS sequence"/>
</dbReference>
<evidence type="ECO:0000313" key="1">
    <source>
        <dbReference type="EMBL" id="CAB3977649.1"/>
    </source>
</evidence>
<accession>A0A6S7FNW3</accession>
<proteinExistence type="predicted"/>
<sequence>MSMLGNSWTDSGITNIVKATRFMTCGRWITSTWLILFELTLKGKNAFETAYDIAMATDLKSYAKKFVVIQPGDWPCQFYCRQVVYQQTYNVQKKKTFKTAARKANPLSAKPIPSINIPDHEYCFNIPHSPTVAEQQTTSLLQPNSPFSSFAPMMGPLHISLDSKEHVFLTFWPFFQRCHEDLFPNCKLPEKPRPWRINLLLELVYGGWLLVCSTTLKTFSKSKDLQYGTLLNLLDNYIPLVLSIYSVTFKSNNFNEYFNAMTYLGYVCVLKRRQNNQTVHNCMDDQSLGKAFS</sequence>
<name>A0A6S7FNW3_PARCT</name>
<dbReference type="AlphaFoldDB" id="A0A6S7FNW3"/>
<reference evidence="1" key="1">
    <citation type="submission" date="2020-04" db="EMBL/GenBank/DDBJ databases">
        <authorList>
            <person name="Alioto T."/>
            <person name="Alioto T."/>
            <person name="Gomez Garrido J."/>
        </authorList>
    </citation>
    <scope>NUCLEOTIDE SEQUENCE</scope>
    <source>
        <strain evidence="1">A484AB</strain>
    </source>
</reference>
<dbReference type="EMBL" id="CACRXK020000060">
    <property type="protein sequence ID" value="CAB3977649.1"/>
    <property type="molecule type" value="Genomic_DNA"/>
</dbReference>
<protein>
    <submittedName>
        <fullName evidence="1">Uncharacterized protein</fullName>
    </submittedName>
</protein>
<comment type="caution">
    <text evidence="1">The sequence shown here is derived from an EMBL/GenBank/DDBJ whole genome shotgun (WGS) entry which is preliminary data.</text>
</comment>
<gene>
    <name evidence="1" type="ORF">PACLA_8A018573</name>
</gene>
<keyword evidence="2" id="KW-1185">Reference proteome</keyword>
<dbReference type="OrthoDB" id="5972937at2759"/>
<evidence type="ECO:0000313" key="2">
    <source>
        <dbReference type="Proteomes" id="UP001152795"/>
    </source>
</evidence>